<gene>
    <name evidence="2" type="ORF">PF001_g25730</name>
</gene>
<accession>A0A6A4BMG5</accession>
<evidence type="ECO:0000256" key="1">
    <source>
        <dbReference type="SAM" id="MobiDB-lite"/>
    </source>
</evidence>
<protein>
    <submittedName>
        <fullName evidence="2">Uncharacterized protein</fullName>
    </submittedName>
</protein>
<feature type="region of interest" description="Disordered" evidence="1">
    <location>
        <begin position="176"/>
        <end position="195"/>
    </location>
</feature>
<evidence type="ECO:0000313" key="3">
    <source>
        <dbReference type="Proteomes" id="UP000437068"/>
    </source>
</evidence>
<comment type="caution">
    <text evidence="2">The sequence shown here is derived from an EMBL/GenBank/DDBJ whole genome shotgun (WGS) entry which is preliminary data.</text>
</comment>
<evidence type="ECO:0000313" key="2">
    <source>
        <dbReference type="EMBL" id="KAE9277278.1"/>
    </source>
</evidence>
<proteinExistence type="predicted"/>
<feature type="region of interest" description="Disordered" evidence="1">
    <location>
        <begin position="85"/>
        <end position="133"/>
    </location>
</feature>
<dbReference type="EMBL" id="QXGE01003070">
    <property type="protein sequence ID" value="KAE9277278.1"/>
    <property type="molecule type" value="Genomic_DNA"/>
</dbReference>
<name>A0A6A4BMG5_9STRA</name>
<dbReference type="AlphaFoldDB" id="A0A6A4BMG5"/>
<organism evidence="2 3">
    <name type="scientific">Phytophthora fragariae</name>
    <dbReference type="NCBI Taxonomy" id="53985"/>
    <lineage>
        <taxon>Eukaryota</taxon>
        <taxon>Sar</taxon>
        <taxon>Stramenopiles</taxon>
        <taxon>Oomycota</taxon>
        <taxon>Peronosporomycetes</taxon>
        <taxon>Peronosporales</taxon>
        <taxon>Peronosporaceae</taxon>
        <taxon>Phytophthora</taxon>
    </lineage>
</organism>
<dbReference type="Proteomes" id="UP000437068">
    <property type="component" value="Unassembled WGS sequence"/>
</dbReference>
<reference evidence="2 3" key="1">
    <citation type="submission" date="2018-08" db="EMBL/GenBank/DDBJ databases">
        <title>Genomic investigation of the strawberry pathogen Phytophthora fragariae indicates pathogenicity is determined by transcriptional variation in three key races.</title>
        <authorList>
            <person name="Adams T.M."/>
            <person name="Armitage A.D."/>
            <person name="Sobczyk M.K."/>
            <person name="Bates H.J."/>
            <person name="Dunwell J.M."/>
            <person name="Nellist C.F."/>
            <person name="Harrison R.J."/>
        </authorList>
    </citation>
    <scope>NUCLEOTIDE SEQUENCE [LARGE SCALE GENOMIC DNA]</scope>
    <source>
        <strain evidence="2 3">A4</strain>
    </source>
</reference>
<sequence length="218" mass="23650">MKHDSAVDFYILIRVQAGSAEDSRESGQTRQTHVVTADSAVAAFAWMDEQTSRIRHVDDPLARLRHLQRLRRRAALIARQEERHRLYDSEHSEHSGSSGVGKRHGDGYGDATTTSNDEPVGLATGEPREHGGGGHYAASCCDYDIFNPSYGERRSRDTAHVTSGICDAREAKKTRGDSTAFRRSIGSNDSSGGRYDVSAGSCNLAAADCRTTSGYAAS</sequence>
<feature type="compositionally biased region" description="Basic and acidic residues" evidence="1">
    <location>
        <begin position="85"/>
        <end position="94"/>
    </location>
</feature>